<organism evidence="3 4">
    <name type="scientific">Streptomyces desertarenae</name>
    <dbReference type="NCBI Taxonomy" id="2666184"/>
    <lineage>
        <taxon>Bacteria</taxon>
        <taxon>Bacillati</taxon>
        <taxon>Actinomycetota</taxon>
        <taxon>Actinomycetes</taxon>
        <taxon>Kitasatosporales</taxon>
        <taxon>Streptomycetaceae</taxon>
        <taxon>Streptomyces</taxon>
    </lineage>
</organism>
<dbReference type="Proteomes" id="UP001597365">
    <property type="component" value="Unassembled WGS sequence"/>
</dbReference>
<evidence type="ECO:0000256" key="1">
    <source>
        <dbReference type="ARBA" id="ARBA00010617"/>
    </source>
</evidence>
<keyword evidence="2" id="KW-0560">Oxidoreductase</keyword>
<keyword evidence="2" id="KW-0408">Iron</keyword>
<dbReference type="Pfam" id="PF00067">
    <property type="entry name" value="p450"/>
    <property type="match status" value="1"/>
</dbReference>
<dbReference type="PRINTS" id="PR00385">
    <property type="entry name" value="P450"/>
</dbReference>
<sequence length="419" mass="46635">MEPAITLPVDRRRAVVSLLSRLRTSAGQANPFPYYAELRSMGEVVPAPWGGHLITSFALCDRLLRSREWLVPDSGWRARQGAATRWSAASSREMSRTLPGLNPPEHTRVRRAAGNMFDRRSLEDIRRTVASVTEELLDRLTGRLAADGGADFGELVSEELPVLAIGRWMGLPSADYPRLRELTHDQVFAQELLPSASQLALSDAATAELRAYFTALVRERRRNPGDDPVSGWIRVWDGLESDREAADEAVYYLSLFVLLAALETTSTLLTTAVRLLLEHPRQWAWLRANPEQVPAAVEEVLRYDAPTHVVSRVASRDTSVAGVEVRKDEMVHLMVGAANRDPAHHADPEVFDVRRRATHLSFSGGIHYCLGAPLARLEATVLLDALIRRLPGLRLAGRPEWAPRVAFRRVLALPVTDRP</sequence>
<evidence type="ECO:0000313" key="4">
    <source>
        <dbReference type="Proteomes" id="UP001597365"/>
    </source>
</evidence>
<reference evidence="4" key="1">
    <citation type="journal article" date="2019" name="Int. J. Syst. Evol. Microbiol.">
        <title>The Global Catalogue of Microorganisms (GCM) 10K type strain sequencing project: providing services to taxonomists for standard genome sequencing and annotation.</title>
        <authorList>
            <consortium name="The Broad Institute Genomics Platform"/>
            <consortium name="The Broad Institute Genome Sequencing Center for Infectious Disease"/>
            <person name="Wu L."/>
            <person name="Ma J."/>
        </authorList>
    </citation>
    <scope>NUCLEOTIDE SEQUENCE [LARGE SCALE GENOMIC DNA]</scope>
    <source>
        <strain evidence="4">CGMCC 4.7455</strain>
    </source>
</reference>
<evidence type="ECO:0000256" key="2">
    <source>
        <dbReference type="RuleBase" id="RU000461"/>
    </source>
</evidence>
<keyword evidence="2" id="KW-0349">Heme</keyword>
<dbReference type="SUPFAM" id="SSF48264">
    <property type="entry name" value="Cytochrome P450"/>
    <property type="match status" value="1"/>
</dbReference>
<gene>
    <name evidence="3" type="ORF">ACFSJS_13525</name>
</gene>
<dbReference type="InterPro" id="IPR036396">
    <property type="entry name" value="Cyt_P450_sf"/>
</dbReference>
<comment type="caution">
    <text evidence="3">The sequence shown here is derived from an EMBL/GenBank/DDBJ whole genome shotgun (WGS) entry which is preliminary data.</text>
</comment>
<keyword evidence="2" id="KW-0479">Metal-binding</keyword>
<accession>A0ABW4PN52</accession>
<dbReference type="RefSeq" id="WP_380899858.1">
    <property type="nucleotide sequence ID" value="NZ_JBHUFU010000007.1"/>
</dbReference>
<dbReference type="PANTHER" id="PTHR46696:SF1">
    <property type="entry name" value="CYTOCHROME P450 YJIB-RELATED"/>
    <property type="match status" value="1"/>
</dbReference>
<keyword evidence="2" id="KW-0503">Monooxygenase</keyword>
<dbReference type="InterPro" id="IPR001128">
    <property type="entry name" value="Cyt_P450"/>
</dbReference>
<protein>
    <submittedName>
        <fullName evidence="3">Cytochrome P450</fullName>
    </submittedName>
</protein>
<name>A0ABW4PN52_9ACTN</name>
<dbReference type="PRINTS" id="PR00359">
    <property type="entry name" value="BP450"/>
</dbReference>
<dbReference type="PANTHER" id="PTHR46696">
    <property type="entry name" value="P450, PUTATIVE (EUROFUNG)-RELATED"/>
    <property type="match status" value="1"/>
</dbReference>
<evidence type="ECO:0000313" key="3">
    <source>
        <dbReference type="EMBL" id="MFD1830686.1"/>
    </source>
</evidence>
<proteinExistence type="inferred from homology"/>
<comment type="similarity">
    <text evidence="1 2">Belongs to the cytochrome P450 family.</text>
</comment>
<dbReference type="EMBL" id="JBHUFU010000007">
    <property type="protein sequence ID" value="MFD1830686.1"/>
    <property type="molecule type" value="Genomic_DNA"/>
</dbReference>
<dbReference type="InterPro" id="IPR017972">
    <property type="entry name" value="Cyt_P450_CS"/>
</dbReference>
<dbReference type="InterPro" id="IPR002397">
    <property type="entry name" value="Cyt_P450_B"/>
</dbReference>
<dbReference type="Gene3D" id="1.10.630.10">
    <property type="entry name" value="Cytochrome P450"/>
    <property type="match status" value="1"/>
</dbReference>
<dbReference type="PROSITE" id="PS00086">
    <property type="entry name" value="CYTOCHROME_P450"/>
    <property type="match status" value="1"/>
</dbReference>
<keyword evidence="4" id="KW-1185">Reference proteome</keyword>